<organism evidence="1 2">
    <name type="scientific">Aliikangiella maris</name>
    <dbReference type="NCBI Taxonomy" id="3162458"/>
    <lineage>
        <taxon>Bacteria</taxon>
        <taxon>Pseudomonadati</taxon>
        <taxon>Pseudomonadota</taxon>
        <taxon>Gammaproteobacteria</taxon>
        <taxon>Oceanospirillales</taxon>
        <taxon>Pleioneaceae</taxon>
        <taxon>Aliikangiella</taxon>
    </lineage>
</organism>
<protein>
    <submittedName>
        <fullName evidence="1">Uncharacterized protein</fullName>
    </submittedName>
</protein>
<comment type="caution">
    <text evidence="1">The sequence shown here is derived from an EMBL/GenBank/DDBJ whole genome shotgun (WGS) entry which is preliminary data.</text>
</comment>
<sequence length="71" mass="8030">MSFLIVALFSLNALAINEPKDAPKDVLDEAIELCKRYASEDQINPEELEVYLLDCVNSELETQGYKPVEKI</sequence>
<reference evidence="1 2" key="1">
    <citation type="submission" date="2024-06" db="EMBL/GenBank/DDBJ databases">
        <authorList>
            <person name="Li F."/>
        </authorList>
    </citation>
    <scope>NUCLEOTIDE SEQUENCE [LARGE SCALE GENOMIC DNA]</scope>
    <source>
        <strain evidence="1 2">GXAS 311</strain>
    </source>
</reference>
<dbReference type="EMBL" id="JBEVCJ010000017">
    <property type="protein sequence ID" value="MET1256144.1"/>
    <property type="molecule type" value="Genomic_DNA"/>
</dbReference>
<gene>
    <name evidence="1" type="ORF">ABVT43_13470</name>
</gene>
<name>A0ABV2BW77_9GAMM</name>
<proteinExistence type="predicted"/>
<accession>A0ABV2BW77</accession>
<evidence type="ECO:0000313" key="1">
    <source>
        <dbReference type="EMBL" id="MET1256144.1"/>
    </source>
</evidence>
<keyword evidence="2" id="KW-1185">Reference proteome</keyword>
<evidence type="ECO:0000313" key="2">
    <source>
        <dbReference type="Proteomes" id="UP001548189"/>
    </source>
</evidence>
<dbReference type="Proteomes" id="UP001548189">
    <property type="component" value="Unassembled WGS sequence"/>
</dbReference>